<dbReference type="Proteomes" id="UP000256686">
    <property type="component" value="Unassembled WGS sequence"/>
</dbReference>
<comment type="caution">
    <text evidence="1">The sequence shown here is derived from an EMBL/GenBank/DDBJ whole genome shotgun (WGS) entry which is preliminary data.</text>
</comment>
<gene>
    <name evidence="1" type="ORF">DRF65_00610</name>
</gene>
<accession>A0A3D9CF19</accession>
<keyword evidence="2" id="KW-1185">Reference proteome</keyword>
<name>A0A3D9CF19_9FLAO</name>
<dbReference type="AlphaFoldDB" id="A0A3D9CF19"/>
<dbReference type="EMBL" id="QNVT01000001">
    <property type="protein sequence ID" value="REC64111.1"/>
    <property type="molecule type" value="Genomic_DNA"/>
</dbReference>
<proteinExistence type="predicted"/>
<organism evidence="1 2">
    <name type="scientific">Chryseobacterium pennae</name>
    <dbReference type="NCBI Taxonomy" id="2258962"/>
    <lineage>
        <taxon>Bacteria</taxon>
        <taxon>Pseudomonadati</taxon>
        <taxon>Bacteroidota</taxon>
        <taxon>Flavobacteriia</taxon>
        <taxon>Flavobacteriales</taxon>
        <taxon>Weeksellaceae</taxon>
        <taxon>Chryseobacterium group</taxon>
        <taxon>Chryseobacterium</taxon>
    </lineage>
</organism>
<sequence>MDYFEIVNDHKDKVELSVISSLKHKEFILIGTEDNQEKIYLMLNKGKSYQMVYNEDRKAFIFNLRVGDYNFYRNMVGDPIFVKLGDQKIKFNLIQR</sequence>
<reference evidence="2" key="1">
    <citation type="submission" date="2018-06" db="EMBL/GenBank/DDBJ databases">
        <authorList>
            <person name="Lum Nde A."/>
            <person name="Hugo C."/>
        </authorList>
    </citation>
    <scope>NUCLEOTIDE SEQUENCE [LARGE SCALE GENOMIC DNA]</scope>
    <source>
        <strain evidence="2">1_F178</strain>
    </source>
</reference>
<evidence type="ECO:0000313" key="2">
    <source>
        <dbReference type="Proteomes" id="UP000256686"/>
    </source>
</evidence>
<protein>
    <submittedName>
        <fullName evidence="1">Uncharacterized protein</fullName>
    </submittedName>
</protein>
<evidence type="ECO:0000313" key="1">
    <source>
        <dbReference type="EMBL" id="REC64111.1"/>
    </source>
</evidence>